<proteinExistence type="predicted"/>
<dbReference type="InterPro" id="IPR011990">
    <property type="entry name" value="TPR-like_helical_dom_sf"/>
</dbReference>
<dbReference type="AlphaFoldDB" id="A0A382C8C6"/>
<dbReference type="PANTHER" id="PTHR38038:SF1">
    <property type="entry name" value="PENICILLIN-BINDING PROTEIN ACTIVATOR LPOA"/>
    <property type="match status" value="1"/>
</dbReference>
<keyword evidence="3" id="KW-0573">Peptidoglycan synthesis</keyword>
<dbReference type="EMBL" id="UINC01033218">
    <property type="protein sequence ID" value="SVB22144.1"/>
    <property type="molecule type" value="Genomic_DNA"/>
</dbReference>
<keyword evidence="5" id="KW-0564">Palmitate</keyword>
<gene>
    <name evidence="8" type="ORF">METZ01_LOCUS174998</name>
</gene>
<dbReference type="GO" id="GO:0031241">
    <property type="term" value="C:periplasmic side of cell outer membrane"/>
    <property type="evidence" value="ECO:0007669"/>
    <property type="project" value="TreeGrafter"/>
</dbReference>
<protein>
    <submittedName>
        <fullName evidence="8">Uncharacterized protein</fullName>
    </submittedName>
</protein>
<dbReference type="GO" id="GO:0008360">
    <property type="term" value="P:regulation of cell shape"/>
    <property type="evidence" value="ECO:0007669"/>
    <property type="project" value="UniProtKB-KW"/>
</dbReference>
<dbReference type="Gene3D" id="1.25.40.10">
    <property type="entry name" value="Tetratricopeptide repeat domain"/>
    <property type="match status" value="1"/>
</dbReference>
<dbReference type="Gene3D" id="3.40.50.2300">
    <property type="match status" value="1"/>
</dbReference>
<evidence type="ECO:0000256" key="6">
    <source>
        <dbReference type="ARBA" id="ARBA00023237"/>
    </source>
</evidence>
<keyword evidence="7" id="KW-0449">Lipoprotein</keyword>
<dbReference type="InterPro" id="IPR028082">
    <property type="entry name" value="Peripla_BP_I"/>
</dbReference>
<name>A0A382C8C6_9ZZZZ</name>
<dbReference type="Gene3D" id="1.25.40.650">
    <property type="match status" value="1"/>
</dbReference>
<dbReference type="Pfam" id="PF04348">
    <property type="entry name" value="LppC"/>
    <property type="match status" value="1"/>
</dbReference>
<evidence type="ECO:0000256" key="2">
    <source>
        <dbReference type="ARBA" id="ARBA00022960"/>
    </source>
</evidence>
<accession>A0A382C8C6</accession>
<evidence type="ECO:0000313" key="8">
    <source>
        <dbReference type="EMBL" id="SVB22144.1"/>
    </source>
</evidence>
<sequence length="356" mass="38714">MKQAIEHLGQSAGSVAHRLTGKSITGRIATLLALILTAACASLPGPNVDYGLCTPQQLPERGKHQDAYRQCRDLAMQASGTDRQRYWILAARALYLGNDMTGAGNILDRIGGSVDAKNLNLWAQVSAKVWLASGQPERTLDTLDKIDALDAQLLLLKAQALFRLGRAEKGVLTLLEREARLTTPIEVKENQRSIWNGLKESCATLPLAPGVFSDNPLVAGWLELGYLACSGRNEPAKLKQNLEAWRLLHPRHPANDVLLQEVLDNLDALMNYPGQIALLLPLTGGKRPEAEAIREGFLAAHFGLQGLPTRPEISIYDTSRLSPVEAYRRAILNGTDFVVGPLLKESVTAVAAEADQ</sequence>
<keyword evidence="1" id="KW-0732">Signal</keyword>
<reference evidence="8" key="1">
    <citation type="submission" date="2018-05" db="EMBL/GenBank/DDBJ databases">
        <authorList>
            <person name="Lanie J.A."/>
            <person name="Ng W.-L."/>
            <person name="Kazmierczak K.M."/>
            <person name="Andrzejewski T.M."/>
            <person name="Davidsen T.M."/>
            <person name="Wayne K.J."/>
            <person name="Tettelin H."/>
            <person name="Glass J.I."/>
            <person name="Rusch D."/>
            <person name="Podicherti R."/>
            <person name="Tsui H.-C.T."/>
            <person name="Winkler M.E."/>
        </authorList>
    </citation>
    <scope>NUCLEOTIDE SEQUENCE</scope>
</reference>
<dbReference type="InterPro" id="IPR007443">
    <property type="entry name" value="LpoA"/>
</dbReference>
<keyword evidence="4" id="KW-0472">Membrane</keyword>
<keyword evidence="2" id="KW-0133">Cell shape</keyword>
<evidence type="ECO:0000256" key="5">
    <source>
        <dbReference type="ARBA" id="ARBA00023139"/>
    </source>
</evidence>
<organism evidence="8">
    <name type="scientific">marine metagenome</name>
    <dbReference type="NCBI Taxonomy" id="408172"/>
    <lineage>
        <taxon>unclassified sequences</taxon>
        <taxon>metagenomes</taxon>
        <taxon>ecological metagenomes</taxon>
    </lineage>
</organism>
<dbReference type="GO" id="GO:0009252">
    <property type="term" value="P:peptidoglycan biosynthetic process"/>
    <property type="evidence" value="ECO:0007669"/>
    <property type="project" value="UniProtKB-KW"/>
</dbReference>
<evidence type="ECO:0000256" key="7">
    <source>
        <dbReference type="ARBA" id="ARBA00023288"/>
    </source>
</evidence>
<feature type="non-terminal residue" evidence="8">
    <location>
        <position position="356"/>
    </location>
</feature>
<evidence type="ECO:0000256" key="1">
    <source>
        <dbReference type="ARBA" id="ARBA00022729"/>
    </source>
</evidence>
<keyword evidence="6" id="KW-0998">Cell outer membrane</keyword>
<evidence type="ECO:0000256" key="3">
    <source>
        <dbReference type="ARBA" id="ARBA00022984"/>
    </source>
</evidence>
<dbReference type="GO" id="GO:0030234">
    <property type="term" value="F:enzyme regulator activity"/>
    <property type="evidence" value="ECO:0007669"/>
    <property type="project" value="TreeGrafter"/>
</dbReference>
<dbReference type="SUPFAM" id="SSF53822">
    <property type="entry name" value="Periplasmic binding protein-like I"/>
    <property type="match status" value="1"/>
</dbReference>
<evidence type="ECO:0000256" key="4">
    <source>
        <dbReference type="ARBA" id="ARBA00023136"/>
    </source>
</evidence>
<dbReference type="PANTHER" id="PTHR38038">
    <property type="entry name" value="PENICILLIN-BINDING PROTEIN ACTIVATOR LPOA"/>
    <property type="match status" value="1"/>
</dbReference>